<accession>A0ABR2JH63</accession>
<evidence type="ECO:0000256" key="1">
    <source>
        <dbReference type="SAM" id="MobiDB-lite"/>
    </source>
</evidence>
<proteinExistence type="predicted"/>
<feature type="compositionally biased region" description="Basic and acidic residues" evidence="1">
    <location>
        <begin position="26"/>
        <end position="54"/>
    </location>
</feature>
<organism evidence="2 3">
    <name type="scientific">Apiospora arundinis</name>
    <dbReference type="NCBI Taxonomy" id="335852"/>
    <lineage>
        <taxon>Eukaryota</taxon>
        <taxon>Fungi</taxon>
        <taxon>Dikarya</taxon>
        <taxon>Ascomycota</taxon>
        <taxon>Pezizomycotina</taxon>
        <taxon>Sordariomycetes</taxon>
        <taxon>Xylariomycetidae</taxon>
        <taxon>Amphisphaeriales</taxon>
        <taxon>Apiosporaceae</taxon>
        <taxon>Apiospora</taxon>
    </lineage>
</organism>
<keyword evidence="3" id="KW-1185">Reference proteome</keyword>
<sequence>MWSYKSDQTSDNPPRTSCTAGGYNQSERDPNWNHEAERDRDGQGKHDSQREPRRSKPVFGVPKKQRR</sequence>
<reference evidence="2 3" key="1">
    <citation type="journal article" date="2024" name="IMA Fungus">
        <title>Apiospora arundinis, a panoply of carbohydrate-active enzymes and secondary metabolites.</title>
        <authorList>
            <person name="Sorensen T."/>
            <person name="Petersen C."/>
            <person name="Muurmann A.T."/>
            <person name="Christiansen J.V."/>
            <person name="Brundto M.L."/>
            <person name="Overgaard C.K."/>
            <person name="Boysen A.T."/>
            <person name="Wollenberg R.D."/>
            <person name="Larsen T.O."/>
            <person name="Sorensen J.L."/>
            <person name="Nielsen K.L."/>
            <person name="Sondergaard T.E."/>
        </authorList>
    </citation>
    <scope>NUCLEOTIDE SEQUENCE [LARGE SCALE GENOMIC DNA]</scope>
    <source>
        <strain evidence="2 3">AAU 773</strain>
    </source>
</reference>
<feature type="region of interest" description="Disordered" evidence="1">
    <location>
        <begin position="1"/>
        <end position="67"/>
    </location>
</feature>
<dbReference type="EMBL" id="JAPCWZ010000002">
    <property type="protein sequence ID" value="KAK8876727.1"/>
    <property type="molecule type" value="Genomic_DNA"/>
</dbReference>
<evidence type="ECO:0000313" key="3">
    <source>
        <dbReference type="Proteomes" id="UP001390339"/>
    </source>
</evidence>
<evidence type="ECO:0000313" key="2">
    <source>
        <dbReference type="EMBL" id="KAK8876727.1"/>
    </source>
</evidence>
<dbReference type="Proteomes" id="UP001390339">
    <property type="component" value="Unassembled WGS sequence"/>
</dbReference>
<name>A0ABR2JH63_9PEZI</name>
<feature type="compositionally biased region" description="Polar residues" evidence="1">
    <location>
        <begin position="1"/>
        <end position="25"/>
    </location>
</feature>
<comment type="caution">
    <text evidence="2">The sequence shown here is derived from an EMBL/GenBank/DDBJ whole genome shotgun (WGS) entry which is preliminary data.</text>
</comment>
<gene>
    <name evidence="2" type="ORF">PGQ11_001673</name>
</gene>
<protein>
    <submittedName>
        <fullName evidence="2">Uncharacterized protein</fullName>
    </submittedName>
</protein>